<organism evidence="1 2">
    <name type="scientific">[Emmonsia] crescens</name>
    <dbReference type="NCBI Taxonomy" id="73230"/>
    <lineage>
        <taxon>Eukaryota</taxon>
        <taxon>Fungi</taxon>
        <taxon>Dikarya</taxon>
        <taxon>Ascomycota</taxon>
        <taxon>Pezizomycotina</taxon>
        <taxon>Eurotiomycetes</taxon>
        <taxon>Eurotiomycetidae</taxon>
        <taxon>Onygenales</taxon>
        <taxon>Ajellomycetaceae</taxon>
        <taxon>Emergomyces</taxon>
    </lineage>
</organism>
<accession>A0A2B7ZF20</accession>
<reference evidence="1 2" key="1">
    <citation type="submission" date="2017-10" db="EMBL/GenBank/DDBJ databases">
        <title>Comparative genomics in systemic dimorphic fungi from Ajellomycetaceae.</title>
        <authorList>
            <person name="Munoz J.F."/>
            <person name="Mcewen J.G."/>
            <person name="Clay O.K."/>
            <person name="Cuomo C.A."/>
        </authorList>
    </citation>
    <scope>NUCLEOTIDE SEQUENCE [LARGE SCALE GENOMIC DNA]</scope>
    <source>
        <strain evidence="1 2">UAMH4076</strain>
    </source>
</reference>
<name>A0A2B7ZF20_9EURO</name>
<dbReference type="EMBL" id="PDND01000116">
    <property type="protein sequence ID" value="PGH31758.1"/>
    <property type="molecule type" value="Genomic_DNA"/>
</dbReference>
<proteinExistence type="predicted"/>
<evidence type="ECO:0000313" key="2">
    <source>
        <dbReference type="Proteomes" id="UP000226031"/>
    </source>
</evidence>
<sequence>MLSRPRSTNCAICQGTDGSQETPLTPCVGHFCGVLETRPYMRAQSAFIHALMDVDSRESVPMQLDHAREMLRLCRGDNVGIRDAIPEAMLQLGMDQECFDFLTLGANAFEPVDYLCHRFLLVCFGAGMMLIKVRMLLDLKDLQNSITSAITETLNRRDLIVVLCSLEFQVKKLYKAIQSWNNFLGGALLEPDEHLHDMPGYFSAGDITEVQVILRYIYPAWAMTPGALEMVEDITKGKM</sequence>
<gene>
    <name evidence="1" type="ORF">GX50_05481</name>
</gene>
<dbReference type="AlphaFoldDB" id="A0A2B7ZF20"/>
<comment type="caution">
    <text evidence="1">The sequence shown here is derived from an EMBL/GenBank/DDBJ whole genome shotgun (WGS) entry which is preliminary data.</text>
</comment>
<keyword evidence="2" id="KW-1185">Reference proteome</keyword>
<evidence type="ECO:0000313" key="1">
    <source>
        <dbReference type="EMBL" id="PGH31758.1"/>
    </source>
</evidence>
<dbReference type="Proteomes" id="UP000226031">
    <property type="component" value="Unassembled WGS sequence"/>
</dbReference>
<protein>
    <submittedName>
        <fullName evidence="1">Uncharacterized protein</fullName>
    </submittedName>
</protein>